<comment type="catalytic activity">
    <reaction evidence="8 10">
        <text>oxaloacetate + H(+) = pyruvate + CO2</text>
        <dbReference type="Rhea" id="RHEA:15641"/>
        <dbReference type="ChEBI" id="CHEBI:15361"/>
        <dbReference type="ChEBI" id="CHEBI:15378"/>
        <dbReference type="ChEBI" id="CHEBI:16452"/>
        <dbReference type="ChEBI" id="CHEBI:16526"/>
        <dbReference type="EC" id="4.1.1.112"/>
    </reaction>
</comment>
<dbReference type="HOGENOM" id="CLU_072626_4_0_6"/>
<dbReference type="NCBIfam" id="NF006875">
    <property type="entry name" value="PRK09372.1"/>
    <property type="match status" value="1"/>
</dbReference>
<dbReference type="GO" id="GO:0051252">
    <property type="term" value="P:regulation of RNA metabolic process"/>
    <property type="evidence" value="ECO:0007669"/>
    <property type="project" value="InterPro"/>
</dbReference>
<keyword evidence="9" id="KW-0460">Magnesium</keyword>
<comment type="catalytic activity">
    <reaction evidence="1 10">
        <text>4-hydroxy-4-methyl-2-oxoglutarate = 2 pyruvate</text>
        <dbReference type="Rhea" id="RHEA:22748"/>
        <dbReference type="ChEBI" id="CHEBI:15361"/>
        <dbReference type="ChEBI" id="CHEBI:58276"/>
        <dbReference type="EC" id="4.1.3.17"/>
    </reaction>
</comment>
<evidence type="ECO:0000256" key="10">
    <source>
        <dbReference type="RuleBase" id="RU004338"/>
    </source>
</evidence>
<dbReference type="Proteomes" id="UP000005090">
    <property type="component" value="Chromosome"/>
</dbReference>
<evidence type="ECO:0000256" key="5">
    <source>
        <dbReference type="ARBA" id="ARBA00022723"/>
    </source>
</evidence>
<comment type="similarity">
    <text evidence="3 10">Belongs to the class II aldolase/RraA-like family.</text>
</comment>
<comment type="cofactor">
    <cofactor evidence="2 10">
        <name>a divalent metal cation</name>
        <dbReference type="ChEBI" id="CHEBI:60240"/>
    </cofactor>
</comment>
<dbReference type="GO" id="GO:0008428">
    <property type="term" value="F:ribonuclease inhibitor activity"/>
    <property type="evidence" value="ECO:0007669"/>
    <property type="project" value="InterPro"/>
</dbReference>
<sequence>MTLLDGTALKPTVWETDPMTFTTARLCDAHAHDMHFHIAEPLFKPYGAKPIFRGRITTLKVFEDHGQIKTILQEKAEGRVLVVDGGGSHRCALIDAELAKLAVANGWQGLVVYGCVRDTAELIELPIGIRALHAHPLQSHQKNFGDRDLPVFFAGVHFKKDHFIYADHDGIVVSDKMLS</sequence>
<feature type="binding site" evidence="9">
    <location>
        <position position="118"/>
    </location>
    <ligand>
        <name>Mg(2+)</name>
        <dbReference type="ChEBI" id="CHEBI:18420"/>
    </ligand>
</feature>
<dbReference type="InterPro" id="IPR036704">
    <property type="entry name" value="RraA/RraA-like_sf"/>
</dbReference>
<evidence type="ECO:0000256" key="9">
    <source>
        <dbReference type="PIRSR" id="PIRSR605493-1"/>
    </source>
</evidence>
<dbReference type="eggNOG" id="COG0684">
    <property type="taxonomic scope" value="Bacteria"/>
</dbReference>
<dbReference type="GO" id="GO:0046872">
    <property type="term" value="F:metal ion binding"/>
    <property type="evidence" value="ECO:0007669"/>
    <property type="project" value="UniProtKB-KW"/>
</dbReference>
<evidence type="ECO:0000256" key="2">
    <source>
        <dbReference type="ARBA" id="ARBA00001968"/>
    </source>
</evidence>
<evidence type="ECO:0000256" key="7">
    <source>
        <dbReference type="ARBA" id="ARBA00025046"/>
    </source>
</evidence>
<evidence type="ECO:0000313" key="11">
    <source>
        <dbReference type="EMBL" id="EIC29463.1"/>
    </source>
</evidence>
<dbReference type="SUPFAM" id="SSF89562">
    <property type="entry name" value="RraA-like"/>
    <property type="match status" value="1"/>
</dbReference>
<keyword evidence="6 10" id="KW-0456">Lyase</keyword>
<evidence type="ECO:0000256" key="8">
    <source>
        <dbReference type="ARBA" id="ARBA00047973"/>
    </source>
</evidence>
<evidence type="ECO:0000256" key="3">
    <source>
        <dbReference type="ARBA" id="ARBA00008621"/>
    </source>
</evidence>
<dbReference type="GO" id="GO:0047443">
    <property type="term" value="F:4-hydroxy-4-methyl-2-oxoglutarate aldolase activity"/>
    <property type="evidence" value="ECO:0007669"/>
    <property type="project" value="UniProtKB-EC"/>
</dbReference>
<dbReference type="PANTHER" id="PTHR33254">
    <property type="entry name" value="4-HYDROXY-4-METHYL-2-OXOGLUTARATE ALDOLASE 3-RELATED"/>
    <property type="match status" value="1"/>
</dbReference>
<dbReference type="EC" id="4.1.3.17" evidence="10"/>
<gene>
    <name evidence="11" type="ORF">Metal_1693</name>
</gene>
<dbReference type="GO" id="GO:0008948">
    <property type="term" value="F:oxaloacetate decarboxylase activity"/>
    <property type="evidence" value="ECO:0007669"/>
    <property type="project" value="UniProtKB-EC"/>
</dbReference>
<dbReference type="AlphaFoldDB" id="H8GMR1"/>
<dbReference type="PANTHER" id="PTHR33254:SF4">
    <property type="entry name" value="4-HYDROXY-4-METHYL-2-OXOGLUTARATE ALDOLASE 3-RELATED"/>
    <property type="match status" value="1"/>
</dbReference>
<dbReference type="InterPro" id="IPR010203">
    <property type="entry name" value="RraA"/>
</dbReference>
<evidence type="ECO:0000256" key="4">
    <source>
        <dbReference type="ARBA" id="ARBA00011233"/>
    </source>
</evidence>
<protein>
    <recommendedName>
        <fullName evidence="10">4-hydroxy-4-methyl-2-oxoglutarate aldolase</fullName>
        <shortName evidence="10">HMG aldolase</shortName>
        <ecNumber evidence="10">4.1.1.112</ecNumber>
        <ecNumber evidence="10">4.1.3.17</ecNumber>
    </recommendedName>
    <alternativeName>
        <fullName evidence="10">Oxaloacetate decarboxylase</fullName>
    </alternativeName>
</protein>
<dbReference type="NCBIfam" id="TIGR01935">
    <property type="entry name" value="NOT-MenG"/>
    <property type="match status" value="1"/>
</dbReference>
<organism evidence="11 12">
    <name type="scientific">Methylomicrobium album BG8</name>
    <dbReference type="NCBI Taxonomy" id="686340"/>
    <lineage>
        <taxon>Bacteria</taxon>
        <taxon>Pseudomonadati</taxon>
        <taxon>Pseudomonadota</taxon>
        <taxon>Gammaproteobacteria</taxon>
        <taxon>Methylococcales</taxon>
        <taxon>Methylococcaceae</taxon>
        <taxon>Methylomicrobium</taxon>
    </lineage>
</organism>
<reference evidence="11 12" key="1">
    <citation type="journal article" date="2013" name="Genome Announc.">
        <title>Genome Sequence of the Obligate Gammaproteobacterial Methanotroph Methylomicrobium album Strain BG8.</title>
        <authorList>
            <person name="Kits K.D."/>
            <person name="Kalyuzhnaya M.G."/>
            <person name="Klotz M.G."/>
            <person name="Jetten M.S."/>
            <person name="Op den Camp H.J."/>
            <person name="Vuilleumier S."/>
            <person name="Bringel F."/>
            <person name="Dispirito A.A."/>
            <person name="Murrell J.C."/>
            <person name="Bruce D."/>
            <person name="Cheng J.F."/>
            <person name="Copeland A."/>
            <person name="Goodwin L."/>
            <person name="Hauser L."/>
            <person name="Lajus A."/>
            <person name="Land M.L."/>
            <person name="Lapidus A."/>
            <person name="Lucas S."/>
            <person name="Medigue C."/>
            <person name="Pitluck S."/>
            <person name="Woyke T."/>
            <person name="Zeytun A."/>
            <person name="Stein L.Y."/>
        </authorList>
    </citation>
    <scope>NUCLEOTIDE SEQUENCE [LARGE SCALE GENOMIC DNA]</scope>
    <source>
        <strain evidence="11 12">BG8</strain>
    </source>
</reference>
<keyword evidence="5 9" id="KW-0479">Metal-binding</keyword>
<keyword evidence="12" id="KW-1185">Reference proteome</keyword>
<name>H8GMR1_METAL</name>
<evidence type="ECO:0000256" key="1">
    <source>
        <dbReference type="ARBA" id="ARBA00001342"/>
    </source>
</evidence>
<feature type="binding site" evidence="9">
    <location>
        <position position="117"/>
    </location>
    <ligand>
        <name>substrate</name>
    </ligand>
</feature>
<proteinExistence type="inferred from homology"/>
<evidence type="ECO:0000256" key="6">
    <source>
        <dbReference type="ARBA" id="ARBA00023239"/>
    </source>
</evidence>
<dbReference type="STRING" id="686340.Metal_1693"/>
<comment type="subunit">
    <text evidence="4 10">Homotrimer.</text>
</comment>
<evidence type="ECO:0000313" key="12">
    <source>
        <dbReference type="Proteomes" id="UP000005090"/>
    </source>
</evidence>
<comment type="cofactor">
    <cofactor evidence="9">
        <name>Mg(2+)</name>
        <dbReference type="ChEBI" id="CHEBI:18420"/>
    </cofactor>
</comment>
<dbReference type="Gene3D" id="3.50.30.40">
    <property type="entry name" value="Ribonuclease E inhibitor RraA/RraA-like"/>
    <property type="match status" value="1"/>
</dbReference>
<accession>H8GMR1</accession>
<dbReference type="EC" id="4.1.1.112" evidence="10"/>
<dbReference type="InterPro" id="IPR005493">
    <property type="entry name" value="RraA/RraA-like"/>
</dbReference>
<dbReference type="Pfam" id="PF03737">
    <property type="entry name" value="RraA-like"/>
    <property type="match status" value="1"/>
</dbReference>
<dbReference type="EMBL" id="CM001475">
    <property type="protein sequence ID" value="EIC29463.1"/>
    <property type="molecule type" value="Genomic_DNA"/>
</dbReference>
<comment type="function">
    <text evidence="7 10">Catalyzes the aldol cleavage of 4-hydroxy-4-methyl-2-oxoglutarate (HMG) into 2 molecules of pyruvate. Also contains a secondary oxaloacetate (OAA) decarboxylase activity due to the common pyruvate enolate transition state formed following C-C bond cleavage in the retro-aldol and decarboxylation reactions.</text>
</comment>
<dbReference type="CDD" id="cd16841">
    <property type="entry name" value="RraA_family"/>
    <property type="match status" value="1"/>
</dbReference>